<proteinExistence type="predicted"/>
<keyword evidence="3" id="KW-1185">Reference proteome</keyword>
<sequence>MAVATSLEHLTPRPTWPSVSPTTTKALNLVLQFVVDKRVDDLILLDWDAATVTWASTVAAATTAECTTLAHFLTIWMLGIFQIWEA</sequence>
<name>A0A067EST6_CITSI</name>
<organism evidence="2 3">
    <name type="scientific">Citrus sinensis</name>
    <name type="common">Sweet orange</name>
    <name type="synonym">Citrus aurantium var. sinensis</name>
    <dbReference type="NCBI Taxonomy" id="2711"/>
    <lineage>
        <taxon>Eukaryota</taxon>
        <taxon>Viridiplantae</taxon>
        <taxon>Streptophyta</taxon>
        <taxon>Embryophyta</taxon>
        <taxon>Tracheophyta</taxon>
        <taxon>Spermatophyta</taxon>
        <taxon>Magnoliopsida</taxon>
        <taxon>eudicotyledons</taxon>
        <taxon>Gunneridae</taxon>
        <taxon>Pentapetalae</taxon>
        <taxon>rosids</taxon>
        <taxon>malvids</taxon>
        <taxon>Sapindales</taxon>
        <taxon>Rutaceae</taxon>
        <taxon>Aurantioideae</taxon>
        <taxon>Citrus</taxon>
    </lineage>
</organism>
<gene>
    <name evidence="2" type="ORF">CISIN_1g047074mg</name>
</gene>
<accession>A0A067EST6</accession>
<evidence type="ECO:0000256" key="1">
    <source>
        <dbReference type="SAM" id="MobiDB-lite"/>
    </source>
</evidence>
<feature type="region of interest" description="Disordered" evidence="1">
    <location>
        <begin position="1"/>
        <end position="20"/>
    </location>
</feature>
<evidence type="ECO:0000313" key="3">
    <source>
        <dbReference type="Proteomes" id="UP000027120"/>
    </source>
</evidence>
<reference evidence="2 3" key="1">
    <citation type="submission" date="2014-04" db="EMBL/GenBank/DDBJ databases">
        <authorList>
            <consortium name="International Citrus Genome Consortium"/>
            <person name="Gmitter F."/>
            <person name="Chen C."/>
            <person name="Farmerie W."/>
            <person name="Harkins T."/>
            <person name="Desany B."/>
            <person name="Mohiuddin M."/>
            <person name="Kodira C."/>
            <person name="Borodovsky M."/>
            <person name="Lomsadze A."/>
            <person name="Burns P."/>
            <person name="Jenkins J."/>
            <person name="Prochnik S."/>
            <person name="Shu S."/>
            <person name="Chapman J."/>
            <person name="Pitluck S."/>
            <person name="Schmutz J."/>
            <person name="Rokhsar D."/>
        </authorList>
    </citation>
    <scope>NUCLEOTIDE SEQUENCE</scope>
</reference>
<dbReference type="EMBL" id="KK785003">
    <property type="protein sequence ID" value="KDO53986.1"/>
    <property type="molecule type" value="Genomic_DNA"/>
</dbReference>
<dbReference type="Proteomes" id="UP000027120">
    <property type="component" value="Unassembled WGS sequence"/>
</dbReference>
<evidence type="ECO:0000313" key="2">
    <source>
        <dbReference type="EMBL" id="KDO53986.1"/>
    </source>
</evidence>
<dbReference type="AlphaFoldDB" id="A0A067EST6"/>
<protein>
    <submittedName>
        <fullName evidence="2">Uncharacterized protein</fullName>
    </submittedName>
</protein>